<dbReference type="InterPro" id="IPR002075">
    <property type="entry name" value="NTF2_dom"/>
</dbReference>
<evidence type="ECO:0000256" key="1">
    <source>
        <dbReference type="ARBA" id="ARBA00004123"/>
    </source>
</evidence>
<dbReference type="PANTHER" id="PTHR10662">
    <property type="entry name" value="NUCLEAR RNA EXPORT FACTOR"/>
    <property type="match status" value="1"/>
</dbReference>
<dbReference type="Gene3D" id="3.10.450.50">
    <property type="match status" value="1"/>
</dbReference>
<dbReference type="InterPro" id="IPR009060">
    <property type="entry name" value="UBA-like_sf"/>
</dbReference>
<dbReference type="InterPro" id="IPR030217">
    <property type="entry name" value="NXF_fam"/>
</dbReference>
<dbReference type="SMART" id="SM00804">
    <property type="entry name" value="TAP_C"/>
    <property type="match status" value="1"/>
</dbReference>
<keyword evidence="12" id="KW-1185">Reference proteome</keyword>
<dbReference type="PROSITE" id="PS50177">
    <property type="entry name" value="NTF2_DOMAIN"/>
    <property type="match status" value="1"/>
</dbReference>
<evidence type="ECO:0000313" key="11">
    <source>
        <dbReference type="EMBL" id="KAI9633983.1"/>
    </source>
</evidence>
<accession>A0AA38H4K5</accession>
<comment type="similarity">
    <text evidence="2">Belongs to the NXF family.</text>
</comment>
<dbReference type="SUPFAM" id="SSF52058">
    <property type="entry name" value="L domain-like"/>
    <property type="match status" value="1"/>
</dbReference>
<dbReference type="SUPFAM" id="SSF46934">
    <property type="entry name" value="UBA-like"/>
    <property type="match status" value="1"/>
</dbReference>
<dbReference type="SUPFAM" id="SSF54427">
    <property type="entry name" value="NTF2-like"/>
    <property type="match status" value="1"/>
</dbReference>
<dbReference type="Pfam" id="PF22602">
    <property type="entry name" value="NXF_NTF2"/>
    <property type="match status" value="1"/>
</dbReference>
<evidence type="ECO:0000256" key="6">
    <source>
        <dbReference type="ARBA" id="ARBA00022816"/>
    </source>
</evidence>
<evidence type="ECO:0000259" key="9">
    <source>
        <dbReference type="PROSITE" id="PS50177"/>
    </source>
</evidence>
<keyword evidence="5" id="KW-0677">Repeat</keyword>
<organism evidence="11 12">
    <name type="scientific">Dioszegia hungarica</name>
    <dbReference type="NCBI Taxonomy" id="4972"/>
    <lineage>
        <taxon>Eukaryota</taxon>
        <taxon>Fungi</taxon>
        <taxon>Dikarya</taxon>
        <taxon>Basidiomycota</taxon>
        <taxon>Agaricomycotina</taxon>
        <taxon>Tremellomycetes</taxon>
        <taxon>Tremellales</taxon>
        <taxon>Bulleribasidiaceae</taxon>
        <taxon>Dioszegia</taxon>
    </lineage>
</organism>
<dbReference type="AlphaFoldDB" id="A0AA38H4K5"/>
<feature type="compositionally biased region" description="Low complexity" evidence="8">
    <location>
        <begin position="106"/>
        <end position="126"/>
    </location>
</feature>
<dbReference type="GeneID" id="77728196"/>
<dbReference type="GO" id="GO:0016973">
    <property type="term" value="P:poly(A)+ mRNA export from nucleus"/>
    <property type="evidence" value="ECO:0007669"/>
    <property type="project" value="TreeGrafter"/>
</dbReference>
<evidence type="ECO:0000259" key="10">
    <source>
        <dbReference type="PROSITE" id="PS51281"/>
    </source>
</evidence>
<proteinExistence type="inferred from homology"/>
<keyword evidence="4" id="KW-0433">Leucine-rich repeat</keyword>
<keyword evidence="7" id="KW-0539">Nucleus</keyword>
<feature type="region of interest" description="Disordered" evidence="8">
    <location>
        <begin position="1"/>
        <end position="162"/>
    </location>
</feature>
<dbReference type="Pfam" id="PF03943">
    <property type="entry name" value="TAP_C"/>
    <property type="match status" value="1"/>
</dbReference>
<evidence type="ECO:0000256" key="7">
    <source>
        <dbReference type="ARBA" id="ARBA00023242"/>
    </source>
</evidence>
<dbReference type="RefSeq" id="XP_052943760.1">
    <property type="nucleotide sequence ID" value="XM_053088991.1"/>
</dbReference>
<dbReference type="InterPro" id="IPR032710">
    <property type="entry name" value="NTF2-like_dom_sf"/>
</dbReference>
<dbReference type="InterPro" id="IPR005637">
    <property type="entry name" value="TAP_C_dom"/>
</dbReference>
<keyword evidence="6" id="KW-0509">mRNA transport</keyword>
<dbReference type="Proteomes" id="UP001164286">
    <property type="component" value="Unassembled WGS sequence"/>
</dbReference>
<comment type="caution">
    <text evidence="11">The sequence shown here is derived from an EMBL/GenBank/DDBJ whole genome shotgun (WGS) entry which is preliminary data.</text>
</comment>
<reference evidence="11" key="1">
    <citation type="journal article" date="2022" name="G3 (Bethesda)">
        <title>High quality genome of the basidiomycete yeast Dioszegia hungarica PDD-24b-2 isolated from cloud water.</title>
        <authorList>
            <person name="Jarrige D."/>
            <person name="Haridas S."/>
            <person name="Bleykasten-Grosshans C."/>
            <person name="Joly M."/>
            <person name="Nadalig T."/>
            <person name="Sancelme M."/>
            <person name="Vuilleumier S."/>
            <person name="Grigoriev I.V."/>
            <person name="Amato P."/>
            <person name="Bringel F."/>
        </authorList>
    </citation>
    <scope>NUCLEOTIDE SEQUENCE</scope>
    <source>
        <strain evidence="11">PDD-24b-2</strain>
    </source>
</reference>
<dbReference type="Gene3D" id="1.10.8.10">
    <property type="entry name" value="DNA helicase RuvA subunit, C-terminal domain"/>
    <property type="match status" value="1"/>
</dbReference>
<feature type="compositionally biased region" description="Polar residues" evidence="8">
    <location>
        <begin position="25"/>
        <end position="35"/>
    </location>
</feature>
<evidence type="ECO:0008006" key="13">
    <source>
        <dbReference type="Google" id="ProtNLM"/>
    </source>
</evidence>
<evidence type="ECO:0000256" key="2">
    <source>
        <dbReference type="ARBA" id="ARBA00009285"/>
    </source>
</evidence>
<dbReference type="GO" id="GO:0005634">
    <property type="term" value="C:nucleus"/>
    <property type="evidence" value="ECO:0007669"/>
    <property type="project" value="UniProtKB-SubCell"/>
</dbReference>
<evidence type="ECO:0000256" key="3">
    <source>
        <dbReference type="ARBA" id="ARBA00022448"/>
    </source>
</evidence>
<evidence type="ECO:0000256" key="5">
    <source>
        <dbReference type="ARBA" id="ARBA00022737"/>
    </source>
</evidence>
<feature type="domain" description="NTF2" evidence="9">
    <location>
        <begin position="383"/>
        <end position="561"/>
    </location>
</feature>
<dbReference type="PANTHER" id="PTHR10662:SF22">
    <property type="entry name" value="NUCLEAR RNA EXPORT FACTOR 1"/>
    <property type="match status" value="1"/>
</dbReference>
<gene>
    <name evidence="11" type="ORF">MKK02DRAFT_34670</name>
</gene>
<evidence type="ECO:0000313" key="12">
    <source>
        <dbReference type="Proteomes" id="UP001164286"/>
    </source>
</evidence>
<evidence type="ECO:0000256" key="4">
    <source>
        <dbReference type="ARBA" id="ARBA00022614"/>
    </source>
</evidence>
<dbReference type="EMBL" id="JAKWFO010000008">
    <property type="protein sequence ID" value="KAI9633983.1"/>
    <property type="molecule type" value="Genomic_DNA"/>
</dbReference>
<sequence>MSAFQQALAAPSGSSFSIRGAATGAPSTRGLTNALRSAGISRETGMEVEGGAGRPARTIGGRGRGRASGPLDQSSRPTPRVRNDAPYNRPPRAGADRDHGQSAGPSNSGGSLASRLSRGGARSNNSTRRAQESTPPLLRGRSAAEDETAHKTQRANLSNKLRNEGTKEWLRARVIAPGAMDMSKLPLDAYLKQEDIIAPGHRDASPIVGAVFWKLIDIEVQKHFGAVIHTLSLADNELRDFGQLDKLAHSLPHLRALDLSNNPVKNINELDVLLARGEKKGNATAGAGSLKSLVELKLNGCTFRENLLGQENDEEKYQHEILRRFPGLLILDGVNLNRIVFPIERKPKVVLADDKKRELQAIPLSFPVDVQGGFVENELAQSFVMAFCAKFFPLFDSNRQELISAYAPNATLSASCNTLQSRSFLANKVAETKSSRPPTAAFAPWTDLPGRNLFRVSSALARLHSLKSPMDNDELRAWWAKVPATKHPLEDPTKWCVDTWVLDGEGSSTKLCAMIQGQFQEMPSGCYRSFSRTFILADAIQGTTANQAGWPAQILSDTLVVHQYMSSEAFDDNRSVAKHGALIIPPQPVAIDQSTGPTAVLPPLAGVGAVPTASASEPDQNALVARLRQATGMNVNFATMCMVQNGWDYEVALRNYGEIKGTIPAEAYQ</sequence>
<dbReference type="PROSITE" id="PS51281">
    <property type="entry name" value="TAP_C"/>
    <property type="match status" value="1"/>
</dbReference>
<dbReference type="InterPro" id="IPR032675">
    <property type="entry name" value="LRR_dom_sf"/>
</dbReference>
<dbReference type="InterPro" id="IPR018222">
    <property type="entry name" value="Nuclear_transport_factor_2_euk"/>
</dbReference>
<name>A0AA38H4K5_9TREE</name>
<evidence type="ECO:0000256" key="8">
    <source>
        <dbReference type="SAM" id="MobiDB-lite"/>
    </source>
</evidence>
<dbReference type="GO" id="GO:0003723">
    <property type="term" value="F:RNA binding"/>
    <property type="evidence" value="ECO:0007669"/>
    <property type="project" value="TreeGrafter"/>
</dbReference>
<feature type="domain" description="TAP-C" evidence="10">
    <location>
        <begin position="618"/>
        <end position="669"/>
    </location>
</feature>
<comment type="subcellular location">
    <subcellularLocation>
        <location evidence="1">Nucleus</location>
    </subcellularLocation>
</comment>
<dbReference type="CDD" id="cd14342">
    <property type="entry name" value="UBA_TAP-C"/>
    <property type="match status" value="1"/>
</dbReference>
<keyword evidence="3" id="KW-0813">Transport</keyword>
<dbReference type="InterPro" id="IPR001611">
    <property type="entry name" value="Leu-rich_rpt"/>
</dbReference>
<dbReference type="Gene3D" id="3.80.10.10">
    <property type="entry name" value="Ribonuclease Inhibitor"/>
    <property type="match status" value="1"/>
</dbReference>
<dbReference type="PROSITE" id="PS51450">
    <property type="entry name" value="LRR"/>
    <property type="match status" value="1"/>
</dbReference>
<protein>
    <recommendedName>
        <fullName evidence="13">NTF2-like protein</fullName>
    </recommendedName>
</protein>